<dbReference type="InterPro" id="IPR029419">
    <property type="entry name" value="Arg_succ_lyase_C"/>
</dbReference>
<dbReference type="Proteomes" id="UP000269721">
    <property type="component" value="Unassembled WGS sequence"/>
</dbReference>
<evidence type="ECO:0000313" key="3">
    <source>
        <dbReference type="EMBL" id="RKO93895.1"/>
    </source>
</evidence>
<feature type="domain" description="Argininosuccinate lyase C-terminal" evidence="2">
    <location>
        <begin position="1"/>
        <end position="53"/>
    </location>
</feature>
<dbReference type="InterPro" id="IPR008948">
    <property type="entry name" value="L-Aspartase-like"/>
</dbReference>
<accession>A0A4P9WNN2</accession>
<protein>
    <submittedName>
        <fullName evidence="3">Argininosuccinate lyase C-terminal-domain-containing protein</fullName>
    </submittedName>
</protein>
<organism evidence="3 4">
    <name type="scientific">Blyttiomyces helicus</name>
    <dbReference type="NCBI Taxonomy" id="388810"/>
    <lineage>
        <taxon>Eukaryota</taxon>
        <taxon>Fungi</taxon>
        <taxon>Fungi incertae sedis</taxon>
        <taxon>Chytridiomycota</taxon>
        <taxon>Chytridiomycota incertae sedis</taxon>
        <taxon>Chytridiomycetes</taxon>
        <taxon>Chytridiomycetes incertae sedis</taxon>
        <taxon>Blyttiomyces</taxon>
    </lineage>
</organism>
<dbReference type="EMBL" id="KZ994079">
    <property type="protein sequence ID" value="RKO93895.1"/>
    <property type="molecule type" value="Genomic_DNA"/>
</dbReference>
<gene>
    <name evidence="3" type="ORF">BDK51DRAFT_18366</name>
</gene>
<dbReference type="Gene3D" id="1.10.40.30">
    <property type="entry name" value="Fumarase/aspartase (C-terminal domain)"/>
    <property type="match status" value="1"/>
</dbReference>
<dbReference type="Gene3D" id="1.20.200.10">
    <property type="entry name" value="Fumarase/aspartase (Central domain)"/>
    <property type="match status" value="1"/>
</dbReference>
<keyword evidence="4" id="KW-1185">Reference proteome</keyword>
<dbReference type="AlphaFoldDB" id="A0A4P9WNN2"/>
<dbReference type="InterPro" id="IPR009049">
    <property type="entry name" value="Argininosuccinate_lyase"/>
</dbReference>
<comment type="similarity">
    <text evidence="1">Belongs to the lyase 1 family. Argininosuccinate lyase subfamily.</text>
</comment>
<dbReference type="SUPFAM" id="SSF48557">
    <property type="entry name" value="L-aspartase-like"/>
    <property type="match status" value="1"/>
</dbReference>
<proteinExistence type="inferred from homology"/>
<dbReference type="Pfam" id="PF14698">
    <property type="entry name" value="ASL_C2"/>
    <property type="match status" value="1"/>
</dbReference>
<dbReference type="GO" id="GO:0005829">
    <property type="term" value="C:cytosol"/>
    <property type="evidence" value="ECO:0007669"/>
    <property type="project" value="TreeGrafter"/>
</dbReference>
<reference evidence="4" key="1">
    <citation type="journal article" date="2018" name="Nat. Microbiol.">
        <title>Leveraging single-cell genomics to expand the fungal tree of life.</title>
        <authorList>
            <person name="Ahrendt S.R."/>
            <person name="Quandt C.A."/>
            <person name="Ciobanu D."/>
            <person name="Clum A."/>
            <person name="Salamov A."/>
            <person name="Andreopoulos B."/>
            <person name="Cheng J.F."/>
            <person name="Woyke T."/>
            <person name="Pelin A."/>
            <person name="Henrissat B."/>
            <person name="Reynolds N.K."/>
            <person name="Benny G.L."/>
            <person name="Smith M.E."/>
            <person name="James T.Y."/>
            <person name="Grigoriev I.V."/>
        </authorList>
    </citation>
    <scope>NUCLEOTIDE SEQUENCE [LARGE SCALE GENOMIC DNA]</scope>
</reference>
<evidence type="ECO:0000313" key="4">
    <source>
        <dbReference type="Proteomes" id="UP000269721"/>
    </source>
</evidence>
<dbReference type="PANTHER" id="PTHR43814:SF1">
    <property type="entry name" value="ARGININOSUCCINATE LYASE"/>
    <property type="match status" value="1"/>
</dbReference>
<keyword evidence="3" id="KW-0456">Lyase</keyword>
<name>A0A4P9WNN2_9FUNG</name>
<dbReference type="GO" id="GO:0042450">
    <property type="term" value="P:L-arginine biosynthetic process via ornithine"/>
    <property type="evidence" value="ECO:0007669"/>
    <property type="project" value="InterPro"/>
</dbReference>
<dbReference type="PANTHER" id="PTHR43814">
    <property type="entry name" value="ARGININOSUCCINATE LYASE"/>
    <property type="match status" value="1"/>
</dbReference>
<sequence length="82" mass="9212">VPFRETHHIAGHAVRLAEERGVEMSSLTLADFQKLHPLFGEDVAEIWDFEKSIDRRSALGGTSRKTVEVQLTHLKTWLGTSA</sequence>
<feature type="non-terminal residue" evidence="3">
    <location>
        <position position="1"/>
    </location>
</feature>
<dbReference type="FunFam" id="1.10.40.30:FF:000001">
    <property type="entry name" value="Argininosuccinate lyase"/>
    <property type="match status" value="1"/>
</dbReference>
<evidence type="ECO:0000256" key="1">
    <source>
        <dbReference type="ARBA" id="ARBA00010755"/>
    </source>
</evidence>
<dbReference type="OrthoDB" id="2561043at2759"/>
<evidence type="ECO:0000259" key="2">
    <source>
        <dbReference type="Pfam" id="PF14698"/>
    </source>
</evidence>
<dbReference type="GO" id="GO:0004056">
    <property type="term" value="F:argininosuccinate lyase activity"/>
    <property type="evidence" value="ECO:0007669"/>
    <property type="project" value="InterPro"/>
</dbReference>